<dbReference type="Gene3D" id="2.160.20.10">
    <property type="entry name" value="Single-stranded right-handed beta-helix, Pectin lyase-like"/>
    <property type="match status" value="1"/>
</dbReference>
<dbReference type="Gene3D" id="2.160.20.110">
    <property type="match status" value="1"/>
</dbReference>
<name>A0A158KK76_9BURK</name>
<proteinExistence type="predicted"/>
<dbReference type="AlphaFoldDB" id="A0A158KK76"/>
<evidence type="ECO:0000313" key="1">
    <source>
        <dbReference type="EMBL" id="SAL81537.1"/>
    </source>
</evidence>
<dbReference type="SUPFAM" id="SSF51126">
    <property type="entry name" value="Pectin lyase-like"/>
    <property type="match status" value="1"/>
</dbReference>
<keyword evidence="2" id="KW-1185">Reference proteome</keyword>
<reference evidence="1" key="1">
    <citation type="submission" date="2016-01" db="EMBL/GenBank/DDBJ databases">
        <authorList>
            <person name="Peeters C."/>
        </authorList>
    </citation>
    <scope>NUCLEOTIDE SEQUENCE [LARGE SCALE GENOMIC DNA]</scope>
    <source>
        <strain evidence="1">LMG 22937</strain>
    </source>
</reference>
<dbReference type="InterPro" id="IPR012334">
    <property type="entry name" value="Pectin_lyas_fold"/>
</dbReference>
<protein>
    <submittedName>
        <fullName evidence="1">Heme/hemopexin-binding protein</fullName>
    </submittedName>
</protein>
<dbReference type="EMBL" id="FCOL02000063">
    <property type="protein sequence ID" value="SAL81537.1"/>
    <property type="molecule type" value="Genomic_DNA"/>
</dbReference>
<gene>
    <name evidence="1" type="primary">hxuA</name>
    <name evidence="1" type="ORF">AWB67_05871</name>
</gene>
<sequence length="592" mass="60196">MRNWPVVYFGGEPKGVVINLGKISSSGGDVLLIAGKKVVNAGEIRADNGSVEMATGSYGIILTGYDNSGQQVSVETGSAGTVVNAGVVRAAQINLQAVDGNIYALAGQRRELRATGVSERYGQIWLVAQNGKVDARGASFTAHEQDGTYGSVEMRAADLKVEGAQVHAGDWTLAANAMTIGRPLARTFTRALSSGTSVYIDTANSAHGSGDIDVRENLRWKGDASLSLNAGHSVTIARGVTIANEGGGSLSLTADGNGVTNGGSVVNGGALDWCRSTGTVTILYDRNGRYLPGVQRANPSWHANAQASVDPQIMAWSRVDTWADFEAMNSNLNANYRASGSLIYGGTHRLSRPIGSAAHPFTGVFEGAGSMLFVDVQNGSRDPDSADTGMFGVIGRGGVVRNFGVEGTSDGAAGATGLIAGRNDGLILDVGAYGDVRGGGPSGGIAGVNRGLILDASYQPSGFGSGVRGDGPVGGIAGVNLGTIARSSASSDVGGYVVAPVGGVAGVNRGRIIESSYRNEDGLYTVSGSRALGGLAGINTGFIAASYTDAALDSQSTGPVGRFSGVNTGRIAADNVWGGDPSVPQTKAGNDN</sequence>
<accession>A0A158KK76</accession>
<evidence type="ECO:0000313" key="2">
    <source>
        <dbReference type="Proteomes" id="UP000054925"/>
    </source>
</evidence>
<organism evidence="1 2">
    <name type="scientific">Caballeronia terrestris</name>
    <dbReference type="NCBI Taxonomy" id="1226301"/>
    <lineage>
        <taxon>Bacteria</taxon>
        <taxon>Pseudomonadati</taxon>
        <taxon>Pseudomonadota</taxon>
        <taxon>Betaproteobacteria</taxon>
        <taxon>Burkholderiales</taxon>
        <taxon>Burkholderiaceae</taxon>
        <taxon>Caballeronia</taxon>
    </lineage>
</organism>
<dbReference type="Proteomes" id="UP000054925">
    <property type="component" value="Unassembled WGS sequence"/>
</dbReference>
<dbReference type="InterPro" id="IPR011050">
    <property type="entry name" value="Pectin_lyase_fold/virulence"/>
</dbReference>
<comment type="caution">
    <text evidence="1">The sequence shown here is derived from an EMBL/GenBank/DDBJ whole genome shotgun (WGS) entry which is preliminary data.</text>
</comment>